<dbReference type="PANTHER" id="PTHR43201">
    <property type="entry name" value="ACYL-COA SYNTHETASE"/>
    <property type="match status" value="1"/>
</dbReference>
<feature type="domain" description="Phospholipid/glycerol acyltransferase" evidence="2">
    <location>
        <begin position="31"/>
        <end position="141"/>
    </location>
</feature>
<dbReference type="GO" id="GO:0008779">
    <property type="term" value="F:acyl-[acyl-carrier-protein]-phospholipid O-acyltransferase activity"/>
    <property type="evidence" value="ECO:0007669"/>
    <property type="project" value="UniProtKB-EC"/>
</dbReference>
<evidence type="ECO:0000256" key="1">
    <source>
        <dbReference type="ARBA" id="ARBA00006432"/>
    </source>
</evidence>
<dbReference type="Pfam" id="PF01553">
    <property type="entry name" value="Acyltransferase"/>
    <property type="match status" value="1"/>
</dbReference>
<dbReference type="GO" id="GO:0031956">
    <property type="term" value="F:medium-chain fatty acid-CoA ligase activity"/>
    <property type="evidence" value="ECO:0007669"/>
    <property type="project" value="TreeGrafter"/>
</dbReference>
<dbReference type="Gene3D" id="3.40.50.12780">
    <property type="entry name" value="N-terminal domain of ligase-like"/>
    <property type="match status" value="1"/>
</dbReference>
<keyword evidence="3" id="KW-0808">Transferase</keyword>
<reference evidence="3" key="1">
    <citation type="submission" date="2018-06" db="EMBL/GenBank/DDBJ databases">
        <authorList>
            <person name="Zhirakovskaya E."/>
        </authorList>
    </citation>
    <scope>NUCLEOTIDE SEQUENCE</scope>
</reference>
<dbReference type="EC" id="6.2.1.20" evidence="3"/>
<dbReference type="InterPro" id="IPR045851">
    <property type="entry name" value="AMP-bd_C_sf"/>
</dbReference>
<sequence>MFKVILRWILKTLYRVEVKGAEHLTQFSERTLVVANHTSFLDAVLLYAYLPISATFAINTYIARRWIGRLANVIGNLFPIDPSNPLSIRALIRRLQKGGTVVIFPEGRITVTGSLMKVYPGPGLVADRSHAAVLPIRIDGAQYTPFSRLRGRVRLSWFPKITLNVQAPRCLYIADEYRGRRRREQAGRLLSELMTEMMYSTANTNQTLAERLLDARRIHGGSHIIAEDINRTPLSYNSLITRSVVLGRQLLKYCDGDDTLGVLLPGTLATVATFWGLQLHNKIPAMLNYTAGAQGMIAACETARLRRVITSRRFVQQAKIEKAVEALSKQVELIYLEDVAETIGLFDKLLGLAKSRFDSWLLRDANRDTSQRAVILFTSGSEGTPKGVVLSHHNLLANIQQLMSRIDFNAQDIALNALPLFHSFGLTAGMILPLTSGVRVFFYPSPLHYRVVPEVAYEINATLLFGTNTFLSGYARFANAYDFYSLRYVFAGAEKLQDEVRRTWQDKFGVRIFEGYGATEASPVIAGNAPLANRPGTVGQLMPGMEYRLLNVPGLKEGQRLHVKGPNVMQGYLFHDNPGVLVPPSSELGDGWYDTGDIVTIDADGFVRICGRAKRFAKIAGEMVSLTSVEVLASKVWPDALHAAIAIPDTKKGEQVILLTTIDSADRAALLAQAKNEGYAEIGVPRKVMHIDKMPVLGTGKIDYVSANKLAAA</sequence>
<dbReference type="InterPro" id="IPR000873">
    <property type="entry name" value="AMP-dep_synth/lig_dom"/>
</dbReference>
<keyword evidence="3" id="KW-0012">Acyltransferase</keyword>
<dbReference type="InterPro" id="IPR002123">
    <property type="entry name" value="Plipid/glycerol_acylTrfase"/>
</dbReference>
<gene>
    <name evidence="3" type="ORF">MNBD_GAMMA19-422</name>
</gene>
<dbReference type="InterPro" id="IPR042099">
    <property type="entry name" value="ANL_N_sf"/>
</dbReference>
<accession>A0A3B1A1H7</accession>
<dbReference type="InterPro" id="IPR020845">
    <property type="entry name" value="AMP-binding_CS"/>
</dbReference>
<comment type="similarity">
    <text evidence="1">Belongs to the ATP-dependent AMP-binding enzyme family.</text>
</comment>
<protein>
    <submittedName>
        <fullName evidence="3">2-acylglycerophosphoethanolamine acyltransferase / Acyl-[acyl-carrier-protein] synthetase</fullName>
        <ecNumber evidence="3">2.3.1.40</ecNumber>
        <ecNumber evidence="3">6.2.1.20</ecNumber>
    </submittedName>
</protein>
<keyword evidence="3" id="KW-0436">Ligase</keyword>
<dbReference type="PANTHER" id="PTHR43201:SF8">
    <property type="entry name" value="ACYL-COA SYNTHETASE FAMILY MEMBER 3"/>
    <property type="match status" value="1"/>
</dbReference>
<organism evidence="3">
    <name type="scientific">hydrothermal vent metagenome</name>
    <dbReference type="NCBI Taxonomy" id="652676"/>
    <lineage>
        <taxon>unclassified sequences</taxon>
        <taxon>metagenomes</taxon>
        <taxon>ecological metagenomes</taxon>
    </lineage>
</organism>
<dbReference type="SUPFAM" id="SSF56801">
    <property type="entry name" value="Acetyl-CoA synthetase-like"/>
    <property type="match status" value="1"/>
</dbReference>
<proteinExistence type="inferred from homology"/>
<dbReference type="AlphaFoldDB" id="A0A3B1A1H7"/>
<dbReference type="GO" id="GO:0008922">
    <property type="term" value="F:long-chain fatty acid [acyl-carrier-protein] ligase activity"/>
    <property type="evidence" value="ECO:0007669"/>
    <property type="project" value="UniProtKB-EC"/>
</dbReference>
<dbReference type="SMART" id="SM00563">
    <property type="entry name" value="PlsC"/>
    <property type="match status" value="1"/>
</dbReference>
<name>A0A3B1A1H7_9ZZZZ</name>
<dbReference type="CDD" id="cd07989">
    <property type="entry name" value="LPLAT_AGPAT-like"/>
    <property type="match status" value="1"/>
</dbReference>
<evidence type="ECO:0000259" key="2">
    <source>
        <dbReference type="SMART" id="SM00563"/>
    </source>
</evidence>
<dbReference type="Pfam" id="PF00501">
    <property type="entry name" value="AMP-binding"/>
    <property type="match status" value="1"/>
</dbReference>
<dbReference type="Gene3D" id="3.30.300.30">
    <property type="match status" value="1"/>
</dbReference>
<dbReference type="EMBL" id="UOFV01000127">
    <property type="protein sequence ID" value="VAW97891.1"/>
    <property type="molecule type" value="Genomic_DNA"/>
</dbReference>
<dbReference type="EC" id="2.3.1.40" evidence="3"/>
<dbReference type="PROSITE" id="PS00455">
    <property type="entry name" value="AMP_BINDING"/>
    <property type="match status" value="1"/>
</dbReference>
<dbReference type="GO" id="GO:0006631">
    <property type="term" value="P:fatty acid metabolic process"/>
    <property type="evidence" value="ECO:0007669"/>
    <property type="project" value="TreeGrafter"/>
</dbReference>
<dbReference type="SUPFAM" id="SSF69593">
    <property type="entry name" value="Glycerol-3-phosphate (1)-acyltransferase"/>
    <property type="match status" value="1"/>
</dbReference>
<evidence type="ECO:0000313" key="3">
    <source>
        <dbReference type="EMBL" id="VAW97891.1"/>
    </source>
</evidence>